<dbReference type="OrthoDB" id="5983475at2"/>
<evidence type="ECO:0000313" key="1">
    <source>
        <dbReference type="EMBL" id="GEP62132.1"/>
    </source>
</evidence>
<proteinExistence type="predicted"/>
<comment type="caution">
    <text evidence="1">The sequence shown here is derived from an EMBL/GenBank/DDBJ whole genome shotgun (WGS) entry which is preliminary data.</text>
</comment>
<dbReference type="Proteomes" id="UP000321058">
    <property type="component" value="Unassembled WGS sequence"/>
</dbReference>
<dbReference type="InterPro" id="IPR012347">
    <property type="entry name" value="Ferritin-like"/>
</dbReference>
<reference evidence="1 2" key="1">
    <citation type="submission" date="2019-07" db="EMBL/GenBank/DDBJ databases">
        <title>Whole genome shotgun sequence of Reyranella soli NBRC 108950.</title>
        <authorList>
            <person name="Hosoyama A."/>
            <person name="Uohara A."/>
            <person name="Ohji S."/>
            <person name="Ichikawa N."/>
        </authorList>
    </citation>
    <scope>NUCLEOTIDE SEQUENCE [LARGE SCALE GENOMIC DNA]</scope>
    <source>
        <strain evidence="1 2">NBRC 108950</strain>
    </source>
</reference>
<protein>
    <recommendedName>
        <fullName evidence="3">DUF2383 domain-containing protein</fullName>
    </recommendedName>
</protein>
<dbReference type="EMBL" id="BKAJ01000315">
    <property type="protein sequence ID" value="GEP62132.1"/>
    <property type="molecule type" value="Genomic_DNA"/>
</dbReference>
<evidence type="ECO:0008006" key="3">
    <source>
        <dbReference type="Google" id="ProtNLM"/>
    </source>
</evidence>
<gene>
    <name evidence="1" type="ORF">RSO01_92980</name>
</gene>
<dbReference type="InterPro" id="IPR009078">
    <property type="entry name" value="Ferritin-like_SF"/>
</dbReference>
<dbReference type="AlphaFoldDB" id="A0A512NTD5"/>
<keyword evidence="2" id="KW-1185">Reference proteome</keyword>
<organism evidence="1 2">
    <name type="scientific">Reyranella soli</name>
    <dbReference type="NCBI Taxonomy" id="1230389"/>
    <lineage>
        <taxon>Bacteria</taxon>
        <taxon>Pseudomonadati</taxon>
        <taxon>Pseudomonadota</taxon>
        <taxon>Alphaproteobacteria</taxon>
        <taxon>Hyphomicrobiales</taxon>
        <taxon>Reyranellaceae</taxon>
        <taxon>Reyranella</taxon>
    </lineage>
</organism>
<dbReference type="Gene3D" id="1.20.1260.10">
    <property type="match status" value="1"/>
</dbReference>
<sequence>MNVEQRNELLQQMLETEMGGVKVYETALTCALNDDLKEEWEKYLEQTKRHVATVETLMQALNVPSLDTPGRLVVRHIGGSLVAAMKLAKGSAPPEAAEIVACECVVHAETKDHANWELLSTYGQSAEGDEKKAIDAAVEETEDEEDEHLYHSKGWCRELSIASLGMKAVLPPPEEQKDVKTAIGAARAKQTRKDLM</sequence>
<dbReference type="RefSeq" id="WP_147157392.1">
    <property type="nucleotide sequence ID" value="NZ_BKAJ01000315.1"/>
</dbReference>
<accession>A0A512NTD5</accession>
<name>A0A512NTD5_9HYPH</name>
<evidence type="ECO:0000313" key="2">
    <source>
        <dbReference type="Proteomes" id="UP000321058"/>
    </source>
</evidence>
<dbReference type="SUPFAM" id="SSF47240">
    <property type="entry name" value="Ferritin-like"/>
    <property type="match status" value="1"/>
</dbReference>